<dbReference type="KEGG" id="dal:Dalk_3603"/>
<accession>B8FGR1</accession>
<dbReference type="HOGENOM" id="CLU_010886_0_0_7"/>
<feature type="transmembrane region" description="Helical" evidence="1">
    <location>
        <begin position="685"/>
        <end position="704"/>
    </location>
</feature>
<dbReference type="Proteomes" id="UP000000739">
    <property type="component" value="Chromosome"/>
</dbReference>
<organism evidence="2 3">
    <name type="scientific">Desulfatibacillum aliphaticivorans</name>
    <dbReference type="NCBI Taxonomy" id="218208"/>
    <lineage>
        <taxon>Bacteria</taxon>
        <taxon>Pseudomonadati</taxon>
        <taxon>Thermodesulfobacteriota</taxon>
        <taxon>Desulfobacteria</taxon>
        <taxon>Desulfobacterales</taxon>
        <taxon>Desulfatibacillaceae</taxon>
        <taxon>Desulfatibacillum</taxon>
    </lineage>
</organism>
<feature type="transmembrane region" description="Helical" evidence="1">
    <location>
        <begin position="653"/>
        <end position="679"/>
    </location>
</feature>
<protein>
    <submittedName>
        <fullName evidence="2">Uncharacterized protein</fullName>
    </submittedName>
</protein>
<proteinExistence type="predicted"/>
<gene>
    <name evidence="2" type="ordered locus">Dalk_3603</name>
</gene>
<dbReference type="eggNOG" id="COG0613">
    <property type="taxonomic scope" value="Bacteria"/>
</dbReference>
<evidence type="ECO:0000313" key="2">
    <source>
        <dbReference type="EMBL" id="ACL05291.1"/>
    </source>
</evidence>
<keyword evidence="1" id="KW-0472">Membrane</keyword>
<dbReference type="AlphaFoldDB" id="B8FGR1"/>
<feature type="transmembrane region" description="Helical" evidence="1">
    <location>
        <begin position="798"/>
        <end position="822"/>
    </location>
</feature>
<keyword evidence="3" id="KW-1185">Reference proteome</keyword>
<reference evidence="2 3" key="1">
    <citation type="journal article" date="2012" name="Environ. Microbiol.">
        <title>The genome sequence of Desulfatibacillum alkenivorans AK-01: a blueprint for anaerobic alkane oxidation.</title>
        <authorList>
            <person name="Callaghan A.V."/>
            <person name="Morris B.E."/>
            <person name="Pereira I.A."/>
            <person name="McInerney M.J."/>
            <person name="Austin R.N."/>
            <person name="Groves J.T."/>
            <person name="Kukor J.J."/>
            <person name="Suflita J.M."/>
            <person name="Young L.Y."/>
            <person name="Zylstra G.J."/>
            <person name="Wawrik B."/>
        </authorList>
    </citation>
    <scope>NUCLEOTIDE SEQUENCE [LARGE SCALE GENOMIC DNA]</scope>
    <source>
        <strain evidence="2 3">AK-01</strain>
    </source>
</reference>
<feature type="transmembrane region" description="Helical" evidence="1">
    <location>
        <begin position="766"/>
        <end position="786"/>
    </location>
</feature>
<dbReference type="RefSeq" id="WP_015948348.1">
    <property type="nucleotide sequence ID" value="NC_011768.1"/>
</dbReference>
<name>B8FGR1_DESAL</name>
<dbReference type="EMBL" id="CP001322">
    <property type="protein sequence ID" value="ACL05291.1"/>
    <property type="molecule type" value="Genomic_DNA"/>
</dbReference>
<evidence type="ECO:0000313" key="3">
    <source>
        <dbReference type="Proteomes" id="UP000000739"/>
    </source>
</evidence>
<feature type="transmembrane region" description="Helical" evidence="1">
    <location>
        <begin position="725"/>
        <end position="746"/>
    </location>
</feature>
<keyword evidence="1" id="KW-0812">Transmembrane</keyword>
<sequence>MTERSKSIFFDDKDHELLEIVNGVIAQGETINVPGGAFYDHFHPNGIMEMAESRGLRLAHAVVILLQSLEVGGLEDRLRALRYLRVAVYSMSVGPMPQNTARVLLQITKELVRAQGDYQRQLELARDFRMTATGKPRKVRQQLRKYHLLEMPEEWNQIAFDDHVHDSSTKGRKTPTHLIMDAWIKGIRRLRIIQYNYVEPRAAAELMEAGKIMGMDVRIGIEYAAKFRDKYIYLIWRPRGFADVQSFLCFLAEPEIADFLARGKKVAQYQKEHVLEVLDNFNSKHIPALEKTLGIRMTPLGHRDFLEFVGSAQVSLLHLARFVHMNLLPLMQKRTEALSQEYAEAGDSRKQVIEALVEEMDRLDMEAIYQQHLEPTANPCLADSQQVCKIGDVPELLTLTPSELVHRLDRLHRDYRLTLNLSNLEAVDVLELLYDCEGLITRLEIFNLKDFDKGQTHHTAGINELQRALNADNPIKLKKVINKIINAVQASDKPDKEDLLAKLDAILHDLESYNAMYSGRPLKPRIGSDSTGLSPYVHGMGLVIRETLPDRMQKHLKHDRDPIRVTIPLRMEVWKRTTFAPPHGANLPLRLIRKIPGLHRIGCLKVNDWVVQQNTVRTMDPGNIVTLGGLPKTRKNGLSLNPPEKKPTKRPSLGYLSTPLLNFLKVFIGFIPAFLTFFLTKDWWLLAYFGALIWFSITGFRNIVQSVLGGGGLKRSPFLKWNDFVSWDRITDSLLFTGFSVPLLDYLVKTLLMDRTLGLNTTTNPLALYAVMGLVNGIYISGHNILRGLPQAAATGNFFRSILSIPVAFFLNFLVGMILGSLGVQGIDQIQQKWAAIISKTASDSVAGIIEGTADRLVNMRTGLRDYAGKMRSFMGVYTQLQVLLPEVPADDILNSPALFARKPKSEIEDLQKLLIMHSLDMLYFWDYLPRGRDALRSLLSNLSREEYQMLLHSLEVLEQQKLVSQLFIDGLVGKNFAKALAFYLNRSGPYLKSMRMLEFSMLGELGV</sequence>
<evidence type="ECO:0000256" key="1">
    <source>
        <dbReference type="SAM" id="Phobius"/>
    </source>
</evidence>
<keyword evidence="1" id="KW-1133">Transmembrane helix</keyword>